<dbReference type="AlphaFoldDB" id="A0A7W6C417"/>
<dbReference type="GO" id="GO:0005886">
    <property type="term" value="C:plasma membrane"/>
    <property type="evidence" value="ECO:0007669"/>
    <property type="project" value="UniProtKB-SubCell"/>
</dbReference>
<dbReference type="RefSeq" id="WP_183894856.1">
    <property type="nucleotide sequence ID" value="NZ_JACIDV010000003.1"/>
</dbReference>
<organism evidence="7 8">
    <name type="scientific">Rhizobium skierniewicense</name>
    <dbReference type="NCBI Taxonomy" id="984260"/>
    <lineage>
        <taxon>Bacteria</taxon>
        <taxon>Pseudomonadati</taxon>
        <taxon>Pseudomonadota</taxon>
        <taxon>Alphaproteobacteria</taxon>
        <taxon>Hyphomicrobiales</taxon>
        <taxon>Rhizobiaceae</taxon>
        <taxon>Rhizobium/Agrobacterium group</taxon>
        <taxon>Rhizobium</taxon>
    </lineage>
</organism>
<evidence type="ECO:0000256" key="5">
    <source>
        <dbReference type="ARBA" id="ARBA00023136"/>
    </source>
</evidence>
<keyword evidence="8" id="KW-1185">Reference proteome</keyword>
<proteinExistence type="predicted"/>
<gene>
    <name evidence="7" type="ORF">GGQ73_001305</name>
</gene>
<dbReference type="Pfam" id="PF03788">
    <property type="entry name" value="LrgA"/>
    <property type="match status" value="1"/>
</dbReference>
<feature type="transmembrane region" description="Helical" evidence="6">
    <location>
        <begin position="63"/>
        <end position="82"/>
    </location>
</feature>
<comment type="subcellular location">
    <subcellularLocation>
        <location evidence="1">Cell membrane</location>
        <topology evidence="1">Multi-pass membrane protein</topology>
    </subcellularLocation>
</comment>
<keyword evidence="2" id="KW-1003">Cell membrane</keyword>
<evidence type="ECO:0000256" key="6">
    <source>
        <dbReference type="SAM" id="Phobius"/>
    </source>
</evidence>
<accession>A0A7W6C417</accession>
<evidence type="ECO:0000256" key="4">
    <source>
        <dbReference type="ARBA" id="ARBA00022989"/>
    </source>
</evidence>
<evidence type="ECO:0000313" key="8">
    <source>
        <dbReference type="Proteomes" id="UP000565286"/>
    </source>
</evidence>
<reference evidence="7 8" key="1">
    <citation type="submission" date="2020-08" db="EMBL/GenBank/DDBJ databases">
        <title>Genomic Encyclopedia of Type Strains, Phase IV (KMG-IV): sequencing the most valuable type-strain genomes for metagenomic binning, comparative biology and taxonomic classification.</title>
        <authorList>
            <person name="Goeker M."/>
        </authorList>
    </citation>
    <scope>NUCLEOTIDE SEQUENCE [LARGE SCALE GENOMIC DNA]</scope>
    <source>
        <strain evidence="7 8">DSM 26438</strain>
    </source>
</reference>
<evidence type="ECO:0000256" key="2">
    <source>
        <dbReference type="ARBA" id="ARBA00022475"/>
    </source>
</evidence>
<evidence type="ECO:0000313" key="7">
    <source>
        <dbReference type="EMBL" id="MBB3945372.1"/>
    </source>
</evidence>
<feature type="transmembrane region" description="Helical" evidence="6">
    <location>
        <begin position="25"/>
        <end position="43"/>
    </location>
</feature>
<feature type="transmembrane region" description="Helical" evidence="6">
    <location>
        <begin position="88"/>
        <end position="112"/>
    </location>
</feature>
<keyword evidence="4 6" id="KW-1133">Transmembrane helix</keyword>
<evidence type="ECO:0000256" key="3">
    <source>
        <dbReference type="ARBA" id="ARBA00022692"/>
    </source>
</evidence>
<keyword evidence="3 6" id="KW-0812">Transmembrane</keyword>
<dbReference type="InterPro" id="IPR005538">
    <property type="entry name" value="LrgA/CidA"/>
</dbReference>
<dbReference type="EMBL" id="JACIDV010000003">
    <property type="protein sequence ID" value="MBB3945372.1"/>
    <property type="molecule type" value="Genomic_DNA"/>
</dbReference>
<dbReference type="PANTHER" id="PTHR33931:SF2">
    <property type="entry name" value="HOLIN-LIKE PROTEIN CIDA"/>
    <property type="match status" value="1"/>
</dbReference>
<evidence type="ECO:0000256" key="1">
    <source>
        <dbReference type="ARBA" id="ARBA00004651"/>
    </source>
</evidence>
<name>A0A7W6C417_9HYPH</name>
<sequence length="124" mass="13237">MLTGITTILLFQLIGEIIAYFSGNVVPGPVIGMALIAVFLKGLTARNWLPDLENNAVNASKALLANLGILFVPAGVGIIQHLDLLANRGIALLMIVFISTVLTLLVTVFVFISVKRLTGGERHD</sequence>
<dbReference type="PANTHER" id="PTHR33931">
    <property type="entry name" value="HOLIN-LIKE PROTEIN CIDA-RELATED"/>
    <property type="match status" value="1"/>
</dbReference>
<keyword evidence="5 6" id="KW-0472">Membrane</keyword>
<dbReference type="Proteomes" id="UP000565286">
    <property type="component" value="Unassembled WGS sequence"/>
</dbReference>
<comment type="caution">
    <text evidence="7">The sequence shown here is derived from an EMBL/GenBank/DDBJ whole genome shotgun (WGS) entry which is preliminary data.</text>
</comment>
<protein>
    <submittedName>
        <fullName evidence="7">Holin-like protein</fullName>
    </submittedName>
</protein>